<proteinExistence type="predicted"/>
<keyword evidence="1" id="KW-0812">Transmembrane</keyword>
<evidence type="ECO:0000313" key="2">
    <source>
        <dbReference type="EMBL" id="QQP11788.1"/>
    </source>
</evidence>
<gene>
    <name evidence="2" type="ORF">FJQ98_21805</name>
</gene>
<organism evidence="2 3">
    <name type="scientific">Lysinibacillus agricola</name>
    <dbReference type="NCBI Taxonomy" id="2590012"/>
    <lineage>
        <taxon>Bacteria</taxon>
        <taxon>Bacillati</taxon>
        <taxon>Bacillota</taxon>
        <taxon>Bacilli</taxon>
        <taxon>Bacillales</taxon>
        <taxon>Bacillaceae</taxon>
        <taxon>Lysinibacillus</taxon>
    </lineage>
</organism>
<feature type="transmembrane region" description="Helical" evidence="1">
    <location>
        <begin position="7"/>
        <end position="27"/>
    </location>
</feature>
<dbReference type="EMBL" id="CP067341">
    <property type="protein sequence ID" value="QQP11788.1"/>
    <property type="molecule type" value="Genomic_DNA"/>
</dbReference>
<dbReference type="Proteomes" id="UP000596049">
    <property type="component" value="Chromosome"/>
</dbReference>
<keyword evidence="1" id="KW-0472">Membrane</keyword>
<keyword evidence="3" id="KW-1185">Reference proteome</keyword>
<evidence type="ECO:0000313" key="3">
    <source>
        <dbReference type="Proteomes" id="UP000596049"/>
    </source>
</evidence>
<dbReference type="RefSeq" id="WP_053592356.1">
    <property type="nucleotide sequence ID" value="NZ_CP067341.1"/>
</dbReference>
<reference evidence="2 3" key="1">
    <citation type="submission" date="2020-01" db="EMBL/GenBank/DDBJ databases">
        <authorList>
            <person name="Liu G."/>
            <person name="Liu B."/>
        </authorList>
    </citation>
    <scope>NUCLEOTIDE SEQUENCE [LARGE SCALE GENOMIC DNA]</scope>
    <source>
        <strain evidence="2 3">FJAT-51161</strain>
    </source>
</reference>
<protein>
    <recommendedName>
        <fullName evidence="4">SAF domain-containing protein</fullName>
    </recommendedName>
</protein>
<accession>A0ABX7APB3</accession>
<evidence type="ECO:0008006" key="4">
    <source>
        <dbReference type="Google" id="ProtNLM"/>
    </source>
</evidence>
<name>A0ABX7APB3_9BACI</name>
<sequence length="188" mass="21569">MVNKKTKYGLIVFLAIIAVGYATFVYLDNTLKSTIISRSDMQIYQEVSEIENDSDVIATVRVKPNVINHMEYDNDGLPLWYWTEREVIITKPIKGEVKIGDKLTVLEPYAIGENKTIGKLEVISEQYTKMADEEEYILFLIKREDGKFMIAGKDQGKAMIKLSKEFSANLEAGSEFEELHKKIRAKYE</sequence>
<keyword evidence="1" id="KW-1133">Transmembrane helix</keyword>
<evidence type="ECO:0000256" key="1">
    <source>
        <dbReference type="SAM" id="Phobius"/>
    </source>
</evidence>